<accession>A0A1W6ZZ59</accession>
<dbReference type="EMBL" id="CP021112">
    <property type="protein sequence ID" value="ARQ02411.1"/>
    <property type="molecule type" value="Genomic_DNA"/>
</dbReference>
<evidence type="ECO:0000256" key="7">
    <source>
        <dbReference type="RuleBase" id="RU363032"/>
    </source>
</evidence>
<keyword evidence="3" id="KW-1003">Cell membrane</keyword>
<organism evidence="8 9">
    <name type="scientific">Pseudorhodoplanes sinuspersici</name>
    <dbReference type="NCBI Taxonomy" id="1235591"/>
    <lineage>
        <taxon>Bacteria</taxon>
        <taxon>Pseudomonadati</taxon>
        <taxon>Pseudomonadota</taxon>
        <taxon>Alphaproteobacteria</taxon>
        <taxon>Hyphomicrobiales</taxon>
        <taxon>Pseudorhodoplanes</taxon>
    </lineage>
</organism>
<feature type="transmembrane region" description="Helical" evidence="7">
    <location>
        <begin position="202"/>
        <end position="222"/>
    </location>
</feature>
<dbReference type="KEGG" id="psin:CAK95_27370"/>
<dbReference type="Pfam" id="PF00528">
    <property type="entry name" value="BPD_transp_1"/>
    <property type="match status" value="1"/>
</dbReference>
<evidence type="ECO:0000256" key="2">
    <source>
        <dbReference type="ARBA" id="ARBA00022448"/>
    </source>
</evidence>
<dbReference type="InterPro" id="IPR035906">
    <property type="entry name" value="MetI-like_sf"/>
</dbReference>
<dbReference type="OrthoDB" id="7812423at2"/>
<protein>
    <submittedName>
        <fullName evidence="8">ABC transporter permease</fullName>
    </submittedName>
</protein>
<dbReference type="PANTHER" id="PTHR43163:SF6">
    <property type="entry name" value="DIPEPTIDE TRANSPORT SYSTEM PERMEASE PROTEIN DPPB-RELATED"/>
    <property type="match status" value="1"/>
</dbReference>
<evidence type="ECO:0000256" key="1">
    <source>
        <dbReference type="ARBA" id="ARBA00004651"/>
    </source>
</evidence>
<dbReference type="InterPro" id="IPR000515">
    <property type="entry name" value="MetI-like"/>
</dbReference>
<keyword evidence="5 7" id="KW-1133">Transmembrane helix</keyword>
<evidence type="ECO:0000256" key="6">
    <source>
        <dbReference type="ARBA" id="ARBA00023136"/>
    </source>
</evidence>
<dbReference type="GO" id="GO:0005886">
    <property type="term" value="C:plasma membrane"/>
    <property type="evidence" value="ECO:0007669"/>
    <property type="project" value="UniProtKB-SubCell"/>
</dbReference>
<dbReference type="PROSITE" id="PS50928">
    <property type="entry name" value="ABC_TM1"/>
    <property type="match status" value="1"/>
</dbReference>
<comment type="subcellular location">
    <subcellularLocation>
        <location evidence="1 7">Cell membrane</location>
        <topology evidence="1 7">Multi-pass membrane protein</topology>
    </subcellularLocation>
</comment>
<evidence type="ECO:0000256" key="4">
    <source>
        <dbReference type="ARBA" id="ARBA00022692"/>
    </source>
</evidence>
<evidence type="ECO:0000256" key="5">
    <source>
        <dbReference type="ARBA" id="ARBA00022989"/>
    </source>
</evidence>
<name>A0A1W6ZZ59_9HYPH</name>
<sequence length="339" mass="36806">MFKALINVAARRFAGAIPTVLLLSIVVFFVLRALPADPLAMLLPPNATQADADAVRHALGLDRSIVVQYVIWLRDALHGNLGTSISFREPVTRLLANSLPATLELSFAGLALALIISIPGGLLLYGTRGTVIENILDVLVVCMLSIPAFLWAIFLMLGFGVMLGWLPFSGRVDSGIVMPAGGTGFLLIDYIITFQFGHWHNAFLHLILPASALALGFSPLVIRVLRSSLLEASDDHYVTVARQRGLTEQQIILKHMLRNSALPTITLIGAQFGFLFGGTLLVETIFSYPGIGNLMVQAVRNHDLPLIQGIALVFCVITLLINTVVDILYVVLNPKLRRA</sequence>
<dbReference type="PANTHER" id="PTHR43163">
    <property type="entry name" value="DIPEPTIDE TRANSPORT SYSTEM PERMEASE PROTEIN DPPB-RELATED"/>
    <property type="match status" value="1"/>
</dbReference>
<keyword evidence="6 7" id="KW-0472">Membrane</keyword>
<comment type="similarity">
    <text evidence="7">Belongs to the binding-protein-dependent transport system permease family.</text>
</comment>
<keyword evidence="9" id="KW-1185">Reference proteome</keyword>
<dbReference type="CDD" id="cd06261">
    <property type="entry name" value="TM_PBP2"/>
    <property type="match status" value="1"/>
</dbReference>
<gene>
    <name evidence="8" type="ORF">CAK95_27370</name>
</gene>
<evidence type="ECO:0000256" key="3">
    <source>
        <dbReference type="ARBA" id="ARBA00022475"/>
    </source>
</evidence>
<keyword evidence="4 7" id="KW-0812">Transmembrane</keyword>
<dbReference type="AlphaFoldDB" id="A0A1W6ZZ59"/>
<dbReference type="GO" id="GO:0071916">
    <property type="term" value="F:dipeptide transmembrane transporter activity"/>
    <property type="evidence" value="ECO:0007669"/>
    <property type="project" value="TreeGrafter"/>
</dbReference>
<feature type="transmembrane region" description="Helical" evidence="7">
    <location>
        <begin position="261"/>
        <end position="286"/>
    </location>
</feature>
<dbReference type="STRING" id="1235591.CAK95_27370"/>
<dbReference type="Pfam" id="PF19300">
    <property type="entry name" value="BPD_transp_1_N"/>
    <property type="match status" value="1"/>
</dbReference>
<keyword evidence="2 7" id="KW-0813">Transport</keyword>
<reference evidence="8 9" key="1">
    <citation type="submission" date="2017-05" db="EMBL/GenBank/DDBJ databases">
        <title>Full genome sequence of Pseudorhodoplanes sinuspersici.</title>
        <authorList>
            <person name="Dastgheib S.M.M."/>
            <person name="Shavandi M."/>
            <person name="Tirandaz H."/>
        </authorList>
    </citation>
    <scope>NUCLEOTIDE SEQUENCE [LARGE SCALE GENOMIC DNA]</scope>
    <source>
        <strain evidence="8 9">RIPI110</strain>
    </source>
</reference>
<dbReference type="SUPFAM" id="SSF161098">
    <property type="entry name" value="MetI-like"/>
    <property type="match status" value="1"/>
</dbReference>
<proteinExistence type="inferred from homology"/>
<dbReference type="InterPro" id="IPR045621">
    <property type="entry name" value="BPD_transp_1_N"/>
</dbReference>
<dbReference type="Proteomes" id="UP000194137">
    <property type="component" value="Chromosome"/>
</dbReference>
<evidence type="ECO:0000313" key="8">
    <source>
        <dbReference type="EMBL" id="ARQ02411.1"/>
    </source>
</evidence>
<evidence type="ECO:0000313" key="9">
    <source>
        <dbReference type="Proteomes" id="UP000194137"/>
    </source>
</evidence>
<dbReference type="RefSeq" id="WP_086090842.1">
    <property type="nucleotide sequence ID" value="NZ_CP021112.1"/>
</dbReference>
<feature type="transmembrane region" description="Helical" evidence="7">
    <location>
        <begin position="12"/>
        <end position="34"/>
    </location>
</feature>
<feature type="transmembrane region" description="Helical" evidence="7">
    <location>
        <begin position="138"/>
        <end position="166"/>
    </location>
</feature>
<feature type="transmembrane region" description="Helical" evidence="7">
    <location>
        <begin position="306"/>
        <end position="332"/>
    </location>
</feature>
<dbReference type="Gene3D" id="1.10.3720.10">
    <property type="entry name" value="MetI-like"/>
    <property type="match status" value="1"/>
</dbReference>
<feature type="transmembrane region" description="Helical" evidence="7">
    <location>
        <begin position="105"/>
        <end position="126"/>
    </location>
</feature>